<dbReference type="Proteomes" id="UP001595729">
    <property type="component" value="Unassembled WGS sequence"/>
</dbReference>
<proteinExistence type="predicted"/>
<keyword evidence="2" id="KW-1185">Reference proteome</keyword>
<sequence>MQRVIATSIETPWVFQSGTDIMSVHLEWGELAITLMSGGDRKVAVVRFSEIIGFRFLDEGDLLEFWPACAAAQGWLFRIEENGWFDLEASRPGFIRSEVKGLSEYFVASQNGCVSVLTGDLPKVEIWPI</sequence>
<comment type="caution">
    <text evidence="1">The sequence shown here is derived from an EMBL/GenBank/DDBJ whole genome shotgun (WGS) entry which is preliminary data.</text>
</comment>
<dbReference type="EMBL" id="JBHRXX010000002">
    <property type="protein sequence ID" value="MFC3683101.1"/>
    <property type="molecule type" value="Genomic_DNA"/>
</dbReference>
<evidence type="ECO:0000313" key="1">
    <source>
        <dbReference type="EMBL" id="MFC3683101.1"/>
    </source>
</evidence>
<evidence type="ECO:0000313" key="2">
    <source>
        <dbReference type="Proteomes" id="UP001595729"/>
    </source>
</evidence>
<accession>A0ABV7W313</accession>
<organism evidence="1 2">
    <name type="scientific">Hydrogenophaga luteola</name>
    <dbReference type="NCBI Taxonomy" id="1591122"/>
    <lineage>
        <taxon>Bacteria</taxon>
        <taxon>Pseudomonadati</taxon>
        <taxon>Pseudomonadota</taxon>
        <taxon>Betaproteobacteria</taxon>
        <taxon>Burkholderiales</taxon>
        <taxon>Comamonadaceae</taxon>
        <taxon>Hydrogenophaga</taxon>
    </lineage>
</organism>
<reference evidence="2" key="1">
    <citation type="journal article" date="2019" name="Int. J. Syst. Evol. Microbiol.">
        <title>The Global Catalogue of Microorganisms (GCM) 10K type strain sequencing project: providing services to taxonomists for standard genome sequencing and annotation.</title>
        <authorList>
            <consortium name="The Broad Institute Genomics Platform"/>
            <consortium name="The Broad Institute Genome Sequencing Center for Infectious Disease"/>
            <person name="Wu L."/>
            <person name="Ma J."/>
        </authorList>
    </citation>
    <scope>NUCLEOTIDE SEQUENCE [LARGE SCALE GENOMIC DNA]</scope>
    <source>
        <strain evidence="2">KCTC 42501</strain>
    </source>
</reference>
<dbReference type="RefSeq" id="WP_382172015.1">
    <property type="nucleotide sequence ID" value="NZ_JBHRXX010000002.1"/>
</dbReference>
<protein>
    <submittedName>
        <fullName evidence="1">Uncharacterized protein</fullName>
    </submittedName>
</protein>
<name>A0ABV7W313_9BURK</name>
<gene>
    <name evidence="1" type="ORF">ACFOPI_05815</name>
</gene>